<dbReference type="GeneID" id="43589065"/>
<evidence type="ECO:0000256" key="5">
    <source>
        <dbReference type="ARBA" id="ARBA00023065"/>
    </source>
</evidence>
<feature type="compositionally biased region" description="Basic and acidic residues" evidence="9">
    <location>
        <begin position="723"/>
        <end position="738"/>
    </location>
</feature>
<evidence type="ECO:0000256" key="4">
    <source>
        <dbReference type="ARBA" id="ARBA00022989"/>
    </source>
</evidence>
<evidence type="ECO:0000256" key="9">
    <source>
        <dbReference type="SAM" id="MobiDB-lite"/>
    </source>
</evidence>
<dbReference type="GO" id="GO:0030322">
    <property type="term" value="P:stabilization of membrane potential"/>
    <property type="evidence" value="ECO:0007669"/>
    <property type="project" value="TreeGrafter"/>
</dbReference>
<dbReference type="GO" id="GO:0015271">
    <property type="term" value="F:outward rectifier potassium channel activity"/>
    <property type="evidence" value="ECO:0007669"/>
    <property type="project" value="TreeGrafter"/>
</dbReference>
<feature type="region of interest" description="Disordered" evidence="9">
    <location>
        <begin position="1"/>
        <end position="90"/>
    </location>
</feature>
<dbReference type="RefSeq" id="XP_065823853.1">
    <property type="nucleotide sequence ID" value="XM_065967781.1"/>
</dbReference>
<sequence length="832" mass="93740">MPTVTIRAGSATIVQLKSTPTRHREKGDMSLRASSSSSSHGPAFQGPCLTDGRNSGTTRAMYGQDIAFGDRDREARSDREKEEDDERYSGRKKIRWTESEDKSKLNFRKSEGDQRKLALNIDIEAISADPPLHRNCDEIARLSPSDENEKDVFHCSTSEVPTSPITPRPRPRSRVRQLSTLVQTSWTDRHDPSHDGFWHSTRRCLIGTPSPSSPNTNEQDSVDRSSDPDYVPPKYRWTLILSGLLQPFSILLEIPGLTEHWYVRTINNVPVVYQSNPILLDVGLAISMVCGIIANIALISRFLERRVYVSTIITIVGLTIHDIINIIAVTIFGVVHAVDDGFTYSEAFWLCVCSTAASMFTNATLIYDLIRTSDFKKSGSGLTPKQRNLVIITMIILVYLALGALCFNFLVPEISFQNALYYTVVTIETIGFGDVTPSTLGARIFLMFYAPVGIMTLAVTVGTARDTIVESWNTAYRRRRYEMLKKDRIRKRQRREESAKRIAIEKRLEEIGKPVWIDTRGGGVRGGAKGKRLNVGALTKEELEQAEMEAMDDLAISRGESRPVDETGTMLAGAQRKKGLSDELNPVQEELNKQSLDSEEGYREFQERLAKEEKMENLIKFAFAMTLFLLFWIIGATVFCKTEDWSWFVAFYFCFVTFTTIGYGEVAPQTPAGRAFFIIWAIFGVATVTLFIAVLIDTYSRLYRKVVVQTPTQPGGGGDGGDAPERGIGRSDLESEGREERMRILSSEILNTIRHFHRHVEKHRKVEVGDIPLRLRFPISSSNSDQGREGQNQIQLEVEDEVEGENHHFWAEYESKLKYTATILPGQRLADL</sequence>
<dbReference type="PANTHER" id="PTHR11003:SF342">
    <property type="entry name" value="OUTWARD-RECTIFIER POTASSIUM CHANNEL TOK1"/>
    <property type="match status" value="1"/>
</dbReference>
<dbReference type="SUPFAM" id="SSF81324">
    <property type="entry name" value="Voltage-gated potassium channels"/>
    <property type="match status" value="2"/>
</dbReference>
<dbReference type="InterPro" id="IPR003280">
    <property type="entry name" value="2pore_dom_K_chnl"/>
</dbReference>
<feature type="transmembrane region" description="Helical" evidence="10">
    <location>
        <begin position="618"/>
        <end position="639"/>
    </location>
</feature>
<evidence type="ECO:0000256" key="6">
    <source>
        <dbReference type="ARBA" id="ARBA00023136"/>
    </source>
</evidence>
<keyword evidence="2 8" id="KW-0813">Transport</keyword>
<dbReference type="KEGG" id="ksn:43589065"/>
<feature type="region of interest" description="Disordered" evidence="9">
    <location>
        <begin position="712"/>
        <end position="738"/>
    </location>
</feature>
<dbReference type="PRINTS" id="PR01333">
    <property type="entry name" value="2POREKCHANEL"/>
</dbReference>
<dbReference type="EMBL" id="CP144061">
    <property type="protein sequence ID" value="WWD21673.1"/>
    <property type="molecule type" value="Genomic_DNA"/>
</dbReference>
<gene>
    <name evidence="12" type="ORF">CI109_106159</name>
</gene>
<feature type="region of interest" description="Disordered" evidence="9">
    <location>
        <begin position="207"/>
        <end position="228"/>
    </location>
</feature>
<dbReference type="GO" id="GO:0005886">
    <property type="term" value="C:plasma membrane"/>
    <property type="evidence" value="ECO:0007669"/>
    <property type="project" value="TreeGrafter"/>
</dbReference>
<proteinExistence type="inferred from homology"/>
<reference evidence="12" key="1">
    <citation type="submission" date="2017-08" db="EMBL/GenBank/DDBJ databases">
        <authorList>
            <person name="Cuomo C."/>
            <person name="Billmyre B."/>
            <person name="Heitman J."/>
        </authorList>
    </citation>
    <scope>NUCLEOTIDE SEQUENCE</scope>
    <source>
        <strain evidence="12">CBS 12478</strain>
    </source>
</reference>
<evidence type="ECO:0000256" key="10">
    <source>
        <dbReference type="SAM" id="Phobius"/>
    </source>
</evidence>
<reference evidence="12" key="2">
    <citation type="submission" date="2024-01" db="EMBL/GenBank/DDBJ databases">
        <title>Comparative genomics of Cryptococcus and Kwoniella reveals pathogenesis evolution and contrasting modes of karyotype evolution via chromosome fusion or intercentromeric recombination.</title>
        <authorList>
            <person name="Coelho M.A."/>
            <person name="David-Palma M."/>
            <person name="Shea T."/>
            <person name="Bowers K."/>
            <person name="McGinley-Smith S."/>
            <person name="Mohammad A.W."/>
            <person name="Gnirke A."/>
            <person name="Yurkov A.M."/>
            <person name="Nowrousian M."/>
            <person name="Sun S."/>
            <person name="Cuomo C.A."/>
            <person name="Heitman J."/>
        </authorList>
    </citation>
    <scope>NUCLEOTIDE SEQUENCE</scope>
    <source>
        <strain evidence="12">CBS 12478</strain>
    </source>
</reference>
<feature type="transmembrane region" description="Helical" evidence="10">
    <location>
        <begin position="444"/>
        <end position="464"/>
    </location>
</feature>
<keyword evidence="7 8" id="KW-0407">Ion channel</keyword>
<comment type="subcellular location">
    <subcellularLocation>
        <location evidence="1">Membrane</location>
        <topology evidence="1">Multi-pass membrane protein</topology>
    </subcellularLocation>
</comment>
<name>A0AAJ8LLQ8_9TREE</name>
<feature type="transmembrane region" description="Helical" evidence="10">
    <location>
        <begin position="675"/>
        <end position="696"/>
    </location>
</feature>
<protein>
    <recommendedName>
        <fullName evidence="11">Potassium channel domain-containing protein</fullName>
    </recommendedName>
</protein>
<keyword evidence="5 8" id="KW-0406">Ion transport</keyword>
<dbReference type="PANTHER" id="PTHR11003">
    <property type="entry name" value="POTASSIUM CHANNEL, SUBFAMILY K"/>
    <property type="match status" value="1"/>
</dbReference>
<dbReference type="InterPro" id="IPR013099">
    <property type="entry name" value="K_chnl_dom"/>
</dbReference>
<feature type="transmembrane region" description="Helical" evidence="10">
    <location>
        <begin position="278"/>
        <end position="300"/>
    </location>
</feature>
<feature type="domain" description="Potassium channel" evidence="11">
    <location>
        <begin position="628"/>
        <end position="699"/>
    </location>
</feature>
<keyword evidence="4 10" id="KW-1133">Transmembrane helix</keyword>
<feature type="compositionally biased region" description="Polar residues" evidence="9">
    <location>
        <begin position="209"/>
        <end position="219"/>
    </location>
</feature>
<evidence type="ECO:0000256" key="2">
    <source>
        <dbReference type="ARBA" id="ARBA00022448"/>
    </source>
</evidence>
<feature type="transmembrane region" description="Helical" evidence="10">
    <location>
        <begin position="307"/>
        <end position="335"/>
    </location>
</feature>
<dbReference type="Gene3D" id="1.10.287.70">
    <property type="match status" value="2"/>
</dbReference>
<feature type="domain" description="Potassium channel" evidence="11">
    <location>
        <begin position="395"/>
        <end position="468"/>
    </location>
</feature>
<dbReference type="GO" id="GO:0022841">
    <property type="term" value="F:potassium ion leak channel activity"/>
    <property type="evidence" value="ECO:0007669"/>
    <property type="project" value="TreeGrafter"/>
</dbReference>
<keyword evidence="6 10" id="KW-0472">Membrane</keyword>
<dbReference type="AlphaFoldDB" id="A0AAJ8LLQ8"/>
<dbReference type="Pfam" id="PF07885">
    <property type="entry name" value="Ion_trans_2"/>
    <property type="match status" value="2"/>
</dbReference>
<keyword evidence="13" id="KW-1185">Reference proteome</keyword>
<feature type="transmembrane region" description="Helical" evidence="10">
    <location>
        <begin position="645"/>
        <end position="663"/>
    </location>
</feature>
<feature type="compositionally biased region" description="Basic and acidic residues" evidence="9">
    <location>
        <begin position="68"/>
        <end position="80"/>
    </location>
</feature>
<organism evidence="12 13">
    <name type="scientific">Kwoniella shandongensis</name>
    <dbReference type="NCBI Taxonomy" id="1734106"/>
    <lineage>
        <taxon>Eukaryota</taxon>
        <taxon>Fungi</taxon>
        <taxon>Dikarya</taxon>
        <taxon>Basidiomycota</taxon>
        <taxon>Agaricomycotina</taxon>
        <taxon>Tremellomycetes</taxon>
        <taxon>Tremellales</taxon>
        <taxon>Cryptococcaceae</taxon>
        <taxon>Kwoniella</taxon>
    </lineage>
</organism>
<comment type="similarity">
    <text evidence="8">Belongs to the two pore domain potassium channel (TC 1.A.1.8) family.</text>
</comment>
<evidence type="ECO:0000259" key="11">
    <source>
        <dbReference type="Pfam" id="PF07885"/>
    </source>
</evidence>
<feature type="transmembrane region" description="Helical" evidence="10">
    <location>
        <begin position="347"/>
        <end position="367"/>
    </location>
</feature>
<feature type="region of interest" description="Disordered" evidence="9">
    <location>
        <begin position="147"/>
        <end position="176"/>
    </location>
</feature>
<evidence type="ECO:0000256" key="1">
    <source>
        <dbReference type="ARBA" id="ARBA00004141"/>
    </source>
</evidence>
<evidence type="ECO:0000313" key="12">
    <source>
        <dbReference type="EMBL" id="WWD21673.1"/>
    </source>
</evidence>
<dbReference type="Proteomes" id="UP000322225">
    <property type="component" value="Chromosome 11"/>
</dbReference>
<evidence type="ECO:0000313" key="13">
    <source>
        <dbReference type="Proteomes" id="UP000322225"/>
    </source>
</evidence>
<keyword evidence="3 8" id="KW-0812">Transmembrane</keyword>
<feature type="transmembrane region" description="Helical" evidence="10">
    <location>
        <begin position="388"/>
        <end position="411"/>
    </location>
</feature>
<evidence type="ECO:0000256" key="3">
    <source>
        <dbReference type="ARBA" id="ARBA00022692"/>
    </source>
</evidence>
<accession>A0AAJ8LLQ8</accession>
<evidence type="ECO:0000256" key="8">
    <source>
        <dbReference type="RuleBase" id="RU003857"/>
    </source>
</evidence>
<evidence type="ECO:0000256" key="7">
    <source>
        <dbReference type="ARBA" id="ARBA00023303"/>
    </source>
</evidence>